<evidence type="ECO:0000256" key="5">
    <source>
        <dbReference type="ARBA" id="ARBA00022553"/>
    </source>
</evidence>
<evidence type="ECO:0000256" key="13">
    <source>
        <dbReference type="SAM" id="Phobius"/>
    </source>
</evidence>
<gene>
    <name evidence="16" type="ORF">GAP48_03605</name>
</gene>
<evidence type="ECO:0000256" key="6">
    <source>
        <dbReference type="ARBA" id="ARBA00022679"/>
    </source>
</evidence>
<dbReference type="SMART" id="SM00388">
    <property type="entry name" value="HisKA"/>
    <property type="match status" value="1"/>
</dbReference>
<dbReference type="GO" id="GO:0000155">
    <property type="term" value="F:phosphorelay sensor kinase activity"/>
    <property type="evidence" value="ECO:0007669"/>
    <property type="project" value="InterPro"/>
</dbReference>
<evidence type="ECO:0000256" key="10">
    <source>
        <dbReference type="ARBA" id="ARBA00023012"/>
    </source>
</evidence>
<feature type="transmembrane region" description="Helical" evidence="13">
    <location>
        <begin position="249"/>
        <end position="268"/>
    </location>
</feature>
<dbReference type="PANTHER" id="PTHR43547:SF2">
    <property type="entry name" value="HYBRID SIGNAL TRANSDUCTION HISTIDINE KINASE C"/>
    <property type="match status" value="1"/>
</dbReference>
<keyword evidence="4" id="KW-1003">Cell membrane</keyword>
<dbReference type="SMART" id="SM00448">
    <property type="entry name" value="REC"/>
    <property type="match status" value="1"/>
</dbReference>
<dbReference type="AlphaFoldDB" id="A0A6I0LRR5"/>
<reference evidence="16 17" key="1">
    <citation type="journal article" date="2019" name="Nat. Med.">
        <title>A library of human gut bacterial isolates paired with longitudinal multiomics data enables mechanistic microbiome research.</title>
        <authorList>
            <person name="Poyet M."/>
            <person name="Groussin M."/>
            <person name="Gibbons S.M."/>
            <person name="Avila-Pacheco J."/>
            <person name="Jiang X."/>
            <person name="Kearney S.M."/>
            <person name="Perrotta A.R."/>
            <person name="Berdy B."/>
            <person name="Zhao S."/>
            <person name="Lieberman T.D."/>
            <person name="Swanson P.K."/>
            <person name="Smith M."/>
            <person name="Roesemann S."/>
            <person name="Alexander J.E."/>
            <person name="Rich S.A."/>
            <person name="Livny J."/>
            <person name="Vlamakis H."/>
            <person name="Clish C."/>
            <person name="Bullock K."/>
            <person name="Deik A."/>
            <person name="Scott J."/>
            <person name="Pierce K.A."/>
            <person name="Xavier R.J."/>
            <person name="Alm E.J."/>
        </authorList>
    </citation>
    <scope>NUCLEOTIDE SEQUENCE [LARGE SCALE GENOMIC DNA]</scope>
    <source>
        <strain evidence="16 17">BIOML-A3</strain>
    </source>
</reference>
<evidence type="ECO:0000256" key="12">
    <source>
        <dbReference type="PROSITE-ProRule" id="PRU00169"/>
    </source>
</evidence>
<evidence type="ECO:0000256" key="11">
    <source>
        <dbReference type="ARBA" id="ARBA00023136"/>
    </source>
</evidence>
<dbReference type="Gene3D" id="1.10.287.130">
    <property type="match status" value="1"/>
</dbReference>
<protein>
    <recommendedName>
        <fullName evidence="3">histidine kinase</fullName>
        <ecNumber evidence="3">2.7.13.3</ecNumber>
    </recommendedName>
</protein>
<dbReference type="InterPro" id="IPR004358">
    <property type="entry name" value="Sig_transdc_His_kin-like_C"/>
</dbReference>
<comment type="caution">
    <text evidence="16">The sequence shown here is derived from an EMBL/GenBank/DDBJ whole genome shotgun (WGS) entry which is preliminary data.</text>
</comment>
<dbReference type="InterPro" id="IPR003594">
    <property type="entry name" value="HATPase_dom"/>
</dbReference>
<dbReference type="InterPro" id="IPR036890">
    <property type="entry name" value="HATPase_C_sf"/>
</dbReference>
<accession>A0A6I0LRR5</accession>
<dbReference type="Pfam" id="PF02518">
    <property type="entry name" value="HATPase_c"/>
    <property type="match status" value="1"/>
</dbReference>
<evidence type="ECO:0000256" key="3">
    <source>
        <dbReference type="ARBA" id="ARBA00012438"/>
    </source>
</evidence>
<dbReference type="InterPro" id="IPR011006">
    <property type="entry name" value="CheY-like_superfamily"/>
</dbReference>
<keyword evidence="11 13" id="KW-0472">Membrane</keyword>
<keyword evidence="9" id="KW-0067">ATP-binding</keyword>
<proteinExistence type="predicted"/>
<dbReference type="PROSITE" id="PS50110">
    <property type="entry name" value="RESPONSE_REGULATORY"/>
    <property type="match status" value="1"/>
</dbReference>
<dbReference type="InterPro" id="IPR001789">
    <property type="entry name" value="Sig_transdc_resp-reg_receiver"/>
</dbReference>
<dbReference type="EMBL" id="WCTJ01000004">
    <property type="protein sequence ID" value="KAB4257574.1"/>
    <property type="molecule type" value="Genomic_DNA"/>
</dbReference>
<evidence type="ECO:0000256" key="7">
    <source>
        <dbReference type="ARBA" id="ARBA00022741"/>
    </source>
</evidence>
<dbReference type="FunFam" id="3.30.565.10:FF:000023">
    <property type="entry name" value="PAS domain-containing sensor histidine kinase"/>
    <property type="match status" value="1"/>
</dbReference>
<evidence type="ECO:0000259" key="15">
    <source>
        <dbReference type="PROSITE" id="PS50110"/>
    </source>
</evidence>
<dbReference type="PROSITE" id="PS50109">
    <property type="entry name" value="HIS_KIN"/>
    <property type="match status" value="1"/>
</dbReference>
<feature type="domain" description="Response regulatory" evidence="15">
    <location>
        <begin position="536"/>
        <end position="653"/>
    </location>
</feature>
<dbReference type="Gene3D" id="3.30.565.10">
    <property type="entry name" value="Histidine kinase-like ATPase, C-terminal domain"/>
    <property type="match status" value="1"/>
</dbReference>
<evidence type="ECO:0000256" key="2">
    <source>
        <dbReference type="ARBA" id="ARBA00004236"/>
    </source>
</evidence>
<keyword evidence="7" id="KW-0547">Nucleotide-binding</keyword>
<evidence type="ECO:0000313" key="16">
    <source>
        <dbReference type="EMBL" id="KAB4257574.1"/>
    </source>
</evidence>
<dbReference type="EC" id="2.7.13.3" evidence="3"/>
<evidence type="ECO:0000259" key="14">
    <source>
        <dbReference type="PROSITE" id="PS50109"/>
    </source>
</evidence>
<dbReference type="InterPro" id="IPR036097">
    <property type="entry name" value="HisK_dim/P_sf"/>
</dbReference>
<keyword evidence="6" id="KW-0808">Transferase</keyword>
<evidence type="ECO:0000256" key="1">
    <source>
        <dbReference type="ARBA" id="ARBA00000085"/>
    </source>
</evidence>
<dbReference type="Gene3D" id="3.40.50.2300">
    <property type="match status" value="1"/>
</dbReference>
<dbReference type="PANTHER" id="PTHR43547">
    <property type="entry name" value="TWO-COMPONENT HISTIDINE KINASE"/>
    <property type="match status" value="1"/>
</dbReference>
<dbReference type="SUPFAM" id="SSF47384">
    <property type="entry name" value="Homodimeric domain of signal transducing histidine kinase"/>
    <property type="match status" value="1"/>
</dbReference>
<dbReference type="RefSeq" id="WP_151882293.1">
    <property type="nucleotide sequence ID" value="NZ_WCTH01000006.1"/>
</dbReference>
<dbReference type="SUPFAM" id="SSF47226">
    <property type="entry name" value="Histidine-containing phosphotransfer domain, HPT domain"/>
    <property type="match status" value="1"/>
</dbReference>
<dbReference type="Proteomes" id="UP000487989">
    <property type="component" value="Unassembled WGS sequence"/>
</dbReference>
<dbReference type="SUPFAM" id="SSF52172">
    <property type="entry name" value="CheY-like"/>
    <property type="match status" value="1"/>
</dbReference>
<dbReference type="SUPFAM" id="SSF55874">
    <property type="entry name" value="ATPase domain of HSP90 chaperone/DNA topoisomerase II/histidine kinase"/>
    <property type="match status" value="1"/>
</dbReference>
<name>A0A6I0LRR5_BACUN</name>
<feature type="transmembrane region" description="Helical" evidence="13">
    <location>
        <begin position="12"/>
        <end position="30"/>
    </location>
</feature>
<keyword evidence="13" id="KW-0812">Transmembrane</keyword>
<evidence type="ECO:0000256" key="8">
    <source>
        <dbReference type="ARBA" id="ARBA00022777"/>
    </source>
</evidence>
<dbReference type="GO" id="GO:0005524">
    <property type="term" value="F:ATP binding"/>
    <property type="evidence" value="ECO:0007669"/>
    <property type="project" value="UniProtKB-KW"/>
</dbReference>
<keyword evidence="5 12" id="KW-0597">Phosphoprotein</keyword>
<keyword evidence="10" id="KW-0902">Two-component regulatory system</keyword>
<dbReference type="InterPro" id="IPR036641">
    <property type="entry name" value="HPT_dom_sf"/>
</dbReference>
<dbReference type="InterPro" id="IPR003661">
    <property type="entry name" value="HisK_dim/P_dom"/>
</dbReference>
<dbReference type="Pfam" id="PF00072">
    <property type="entry name" value="Response_reg"/>
    <property type="match status" value="1"/>
</dbReference>
<organism evidence="16 17">
    <name type="scientific">Bacteroides uniformis</name>
    <dbReference type="NCBI Taxonomy" id="820"/>
    <lineage>
        <taxon>Bacteria</taxon>
        <taxon>Pseudomonadati</taxon>
        <taxon>Bacteroidota</taxon>
        <taxon>Bacteroidia</taxon>
        <taxon>Bacteroidales</taxon>
        <taxon>Bacteroidaceae</taxon>
        <taxon>Bacteroides</taxon>
    </lineage>
</organism>
<dbReference type="InterPro" id="IPR005467">
    <property type="entry name" value="His_kinase_dom"/>
</dbReference>
<evidence type="ECO:0000256" key="4">
    <source>
        <dbReference type="ARBA" id="ARBA00022475"/>
    </source>
</evidence>
<keyword evidence="8" id="KW-0418">Kinase</keyword>
<comment type="subcellular location">
    <subcellularLocation>
        <location evidence="2">Cell membrane</location>
    </subcellularLocation>
</comment>
<dbReference type="PRINTS" id="PR00344">
    <property type="entry name" value="BCTRLSENSOR"/>
</dbReference>
<feature type="domain" description="Histidine kinase" evidence="14">
    <location>
        <begin position="302"/>
        <end position="515"/>
    </location>
</feature>
<dbReference type="SMART" id="SM00387">
    <property type="entry name" value="HATPase_c"/>
    <property type="match status" value="1"/>
</dbReference>
<feature type="modified residue" description="4-aspartylphosphate" evidence="12">
    <location>
        <position position="585"/>
    </location>
</feature>
<evidence type="ECO:0000313" key="17">
    <source>
        <dbReference type="Proteomes" id="UP000487989"/>
    </source>
</evidence>
<sequence>MTKLLLQHKILLGYILMIIIIGSMATVLFHERNRIQIIEKETTAIRQVRRDINVIHRHITNLAMYGESVIAWDENDYQSYRENRLYVDTLLQMLRHSHNEFIRFEQIDTLRELLIKKEKHLLQIMQAYHLQKEADSLLINRLPVITSLVTNPRTIVQKKKGIAGWFGKKETVRIAPSPNALYSLNEQLINIHEERIRNIAIYTDSLRVSNKELNGKLHILITYLNDQMQTAFQLREQNIEKSHKRSTRIITGLVITAIVLLFISYLIIQQELRRETRQKLQIKSVIDKNYELLETRKHIILTISHDIRAPLSIINGSAELAMDIRDKKRRNTHLTNISLVCKHVLHLLNNLLDVYRLNEAKETRNDVPFNLRELLERIATGFSHIVNNKGILFQCEFKNIDAVLYGDTDRIEQIIDNLLANAVKFTEAGTIVFYAAYENGQLSLKIKDTGIGMSEDTLSRIFRPFERLSSDSNPDGFGLGLPITKGLVKLLGGTIEVESEIGHGSTFHVSLPLPVSAERIENETPMLQEPPALPQQVLVIDNDPLQLEIVKEMLERSGVICTTCSNVKDLVREMRKKDYDLLLSDIQMSRTNGFEVLTLLRNSNIGNSRTIPVIAMTARGDREKNTFIKSGFADCIYKPFSMSELLSLLSTIVYHSEEEEPQSPDFVALTAEVRDKRKLLRSFIFQSRQDIKDLRAALKDGNRTELLEIIHRMMPTWELLQSDELLMDFRAALKNSVLGKDSLEEYTGQITEQAATLIREAEKEIRRLTDEAENTDR</sequence>
<keyword evidence="13" id="KW-1133">Transmembrane helix</keyword>
<dbReference type="GO" id="GO:0005886">
    <property type="term" value="C:plasma membrane"/>
    <property type="evidence" value="ECO:0007669"/>
    <property type="project" value="UniProtKB-SubCell"/>
</dbReference>
<comment type="catalytic activity">
    <reaction evidence="1">
        <text>ATP + protein L-histidine = ADP + protein N-phospho-L-histidine.</text>
        <dbReference type="EC" id="2.7.13.3"/>
    </reaction>
</comment>
<evidence type="ECO:0000256" key="9">
    <source>
        <dbReference type="ARBA" id="ARBA00022840"/>
    </source>
</evidence>